<dbReference type="SUPFAM" id="SSF51735">
    <property type="entry name" value="NAD(P)-binding Rossmann-fold domains"/>
    <property type="match status" value="1"/>
</dbReference>
<evidence type="ECO:0000256" key="2">
    <source>
        <dbReference type="ARBA" id="ARBA00023002"/>
    </source>
</evidence>
<evidence type="ECO:0000256" key="1">
    <source>
        <dbReference type="ARBA" id="ARBA00006484"/>
    </source>
</evidence>
<dbReference type="InterPro" id="IPR002347">
    <property type="entry name" value="SDR_fam"/>
</dbReference>
<dbReference type="InterPro" id="IPR036291">
    <property type="entry name" value="NAD(P)-bd_dom_sf"/>
</dbReference>
<dbReference type="KEGG" id="smam:Mal15_44920"/>
<dbReference type="EC" id="1.3.1.104" evidence="4"/>
<dbReference type="CDD" id="cd05233">
    <property type="entry name" value="SDR_c"/>
    <property type="match status" value="1"/>
</dbReference>
<accession>A0A5B9MGL9</accession>
<keyword evidence="5" id="KW-1185">Reference proteome</keyword>
<dbReference type="PROSITE" id="PS00061">
    <property type="entry name" value="ADH_SHORT"/>
    <property type="match status" value="1"/>
</dbReference>
<name>A0A5B9MGL9_9BACT</name>
<evidence type="ECO:0000313" key="4">
    <source>
        <dbReference type="EMBL" id="QEG00422.1"/>
    </source>
</evidence>
<evidence type="ECO:0000259" key="3">
    <source>
        <dbReference type="SMART" id="SM00822"/>
    </source>
</evidence>
<organism evidence="4 5">
    <name type="scientific">Stieleria maiorica</name>
    <dbReference type="NCBI Taxonomy" id="2795974"/>
    <lineage>
        <taxon>Bacteria</taxon>
        <taxon>Pseudomonadati</taxon>
        <taxon>Planctomycetota</taxon>
        <taxon>Planctomycetia</taxon>
        <taxon>Pirellulales</taxon>
        <taxon>Pirellulaceae</taxon>
        <taxon>Stieleria</taxon>
    </lineage>
</organism>
<dbReference type="EMBL" id="CP036264">
    <property type="protein sequence ID" value="QEG00422.1"/>
    <property type="molecule type" value="Genomic_DNA"/>
</dbReference>
<dbReference type="PANTHER" id="PTHR43639">
    <property type="entry name" value="OXIDOREDUCTASE, SHORT-CHAIN DEHYDROGENASE/REDUCTASE FAMILY (AFU_ORTHOLOGUE AFUA_5G02870)"/>
    <property type="match status" value="1"/>
</dbReference>
<gene>
    <name evidence="4" type="primary">fabL_2</name>
    <name evidence="4" type="ORF">Mal15_44920</name>
</gene>
<sequence length="250" mass="26144">MSESRPVALVTGSATGVGRACVLQFARRGYDVVVNYSRSESEALQTASDAKALGAKVLVEGCDVSDDARVRKMVLKVGETFGRLDVLVNNAATTSFIEHGDLEGLTEAMWDRMLAVNLKGVFFVTRAAADLLRHGGSGSVVNVSSVAGITGSGSSIAYCASKAGLNTMTKSLARVLSPEVRVNAVCPGPIDSRWIKEGNPKWDLDAMVAGYPIPKASQPDDIADAVLFFATGTSMATGQILSVDGGQTLL</sequence>
<dbReference type="PANTHER" id="PTHR43639:SF1">
    <property type="entry name" value="SHORT-CHAIN DEHYDROGENASE_REDUCTASE FAMILY PROTEIN"/>
    <property type="match status" value="1"/>
</dbReference>
<proteinExistence type="inferred from homology"/>
<dbReference type="Pfam" id="PF13561">
    <property type="entry name" value="adh_short_C2"/>
    <property type="match status" value="1"/>
</dbReference>
<reference evidence="4 5" key="1">
    <citation type="submission" date="2019-02" db="EMBL/GenBank/DDBJ databases">
        <title>Planctomycetal bacteria perform biofilm scaping via a novel small molecule.</title>
        <authorList>
            <person name="Jeske O."/>
            <person name="Boedeker C."/>
            <person name="Wiegand S."/>
            <person name="Breitling P."/>
            <person name="Kallscheuer N."/>
            <person name="Jogler M."/>
            <person name="Rohde M."/>
            <person name="Petersen J."/>
            <person name="Medema M.H."/>
            <person name="Surup F."/>
            <person name="Jogler C."/>
        </authorList>
    </citation>
    <scope>NUCLEOTIDE SEQUENCE [LARGE SCALE GENOMIC DNA]</scope>
    <source>
        <strain evidence="4 5">Mal15</strain>
    </source>
</reference>
<protein>
    <submittedName>
        <fullName evidence="4">Enoyl-[acyl-carrier-protein] reductase [NADPH] FabL</fullName>
        <ecNumber evidence="4">1.3.1.104</ecNumber>
    </submittedName>
</protein>
<dbReference type="PRINTS" id="PR00081">
    <property type="entry name" value="GDHRDH"/>
</dbReference>
<dbReference type="GO" id="GO:0141148">
    <property type="term" value="F:enoyl-[acyl-carrier-protein] reductase (NADPH) activity"/>
    <property type="evidence" value="ECO:0007669"/>
    <property type="project" value="UniProtKB-EC"/>
</dbReference>
<dbReference type="AlphaFoldDB" id="A0A5B9MGL9"/>
<dbReference type="PRINTS" id="PR00080">
    <property type="entry name" value="SDRFAMILY"/>
</dbReference>
<dbReference type="FunFam" id="3.40.50.720:FF:000084">
    <property type="entry name" value="Short-chain dehydrogenase reductase"/>
    <property type="match status" value="1"/>
</dbReference>
<dbReference type="Gene3D" id="3.40.50.720">
    <property type="entry name" value="NAD(P)-binding Rossmann-like Domain"/>
    <property type="match status" value="1"/>
</dbReference>
<dbReference type="SMART" id="SM00822">
    <property type="entry name" value="PKS_KR"/>
    <property type="match status" value="1"/>
</dbReference>
<feature type="domain" description="Ketoreductase" evidence="3">
    <location>
        <begin position="6"/>
        <end position="193"/>
    </location>
</feature>
<dbReference type="Proteomes" id="UP000321353">
    <property type="component" value="Chromosome"/>
</dbReference>
<comment type="similarity">
    <text evidence="1">Belongs to the short-chain dehydrogenases/reductases (SDR) family.</text>
</comment>
<evidence type="ECO:0000313" key="5">
    <source>
        <dbReference type="Proteomes" id="UP000321353"/>
    </source>
</evidence>
<keyword evidence="2 4" id="KW-0560">Oxidoreductase</keyword>
<dbReference type="InterPro" id="IPR057326">
    <property type="entry name" value="KR_dom"/>
</dbReference>
<dbReference type="InterPro" id="IPR020904">
    <property type="entry name" value="Sc_DH/Rdtase_CS"/>
</dbReference>
<dbReference type="RefSeq" id="WP_147869669.1">
    <property type="nucleotide sequence ID" value="NZ_CP036264.1"/>
</dbReference>